<sequence length="160" mass="17286">MNFAIASILFTVLRLPTLGVTTANNSLTSLINGTNAVRLPLVCLAFAEIYSPQIHPQVILLAIIENMQPVCRYFGNQFPVIRTFDYASIQIVLQNRYAPGISPMTYNDACTVLRGLAEFMILNDEFHAWSFSVFVAGALAGNGRMIQGLPGASASGVATS</sequence>
<reference evidence="2 3" key="1">
    <citation type="submission" date="2024-09" db="EMBL/GenBank/DDBJ databases">
        <title>Rethinking Asexuality: The Enigmatic Case of Functional Sexual Genes in Lepraria (Stereocaulaceae).</title>
        <authorList>
            <person name="Doellman M."/>
            <person name="Sun Y."/>
            <person name="Barcenas-Pena A."/>
            <person name="Lumbsch H.T."/>
            <person name="Grewe F."/>
        </authorList>
    </citation>
    <scope>NUCLEOTIDE SEQUENCE [LARGE SCALE GENOMIC DNA]</scope>
    <source>
        <strain evidence="2 3">Grewe 0041</strain>
    </source>
</reference>
<accession>A0ABR4B0V1</accession>
<gene>
    <name evidence="2" type="ORF">ABVK25_010383</name>
</gene>
<evidence type="ECO:0000313" key="2">
    <source>
        <dbReference type="EMBL" id="KAL2049373.1"/>
    </source>
</evidence>
<evidence type="ECO:0000256" key="1">
    <source>
        <dbReference type="SAM" id="SignalP"/>
    </source>
</evidence>
<protein>
    <submittedName>
        <fullName evidence="2">Uncharacterized protein</fullName>
    </submittedName>
</protein>
<evidence type="ECO:0000313" key="3">
    <source>
        <dbReference type="Proteomes" id="UP001590951"/>
    </source>
</evidence>
<feature type="chain" id="PRO_5047404638" evidence="1">
    <location>
        <begin position="20"/>
        <end position="160"/>
    </location>
</feature>
<dbReference type="EMBL" id="JBHFEH010000065">
    <property type="protein sequence ID" value="KAL2049373.1"/>
    <property type="molecule type" value="Genomic_DNA"/>
</dbReference>
<name>A0ABR4B0V1_9LECA</name>
<comment type="caution">
    <text evidence="2">The sequence shown here is derived from an EMBL/GenBank/DDBJ whole genome shotgun (WGS) entry which is preliminary data.</text>
</comment>
<keyword evidence="1" id="KW-0732">Signal</keyword>
<keyword evidence="3" id="KW-1185">Reference proteome</keyword>
<feature type="signal peptide" evidence="1">
    <location>
        <begin position="1"/>
        <end position="19"/>
    </location>
</feature>
<dbReference type="Proteomes" id="UP001590951">
    <property type="component" value="Unassembled WGS sequence"/>
</dbReference>
<organism evidence="2 3">
    <name type="scientific">Lepraria finkii</name>
    <dbReference type="NCBI Taxonomy" id="1340010"/>
    <lineage>
        <taxon>Eukaryota</taxon>
        <taxon>Fungi</taxon>
        <taxon>Dikarya</taxon>
        <taxon>Ascomycota</taxon>
        <taxon>Pezizomycotina</taxon>
        <taxon>Lecanoromycetes</taxon>
        <taxon>OSLEUM clade</taxon>
        <taxon>Lecanoromycetidae</taxon>
        <taxon>Lecanorales</taxon>
        <taxon>Lecanorineae</taxon>
        <taxon>Stereocaulaceae</taxon>
        <taxon>Lepraria</taxon>
    </lineage>
</organism>
<proteinExistence type="predicted"/>